<dbReference type="PANTHER" id="PTHR11999:SF96">
    <property type="entry name" value="TYROSINE DECARBOXYLASE"/>
    <property type="match status" value="1"/>
</dbReference>
<evidence type="ECO:0000256" key="1">
    <source>
        <dbReference type="ARBA" id="ARBA00022793"/>
    </source>
</evidence>
<dbReference type="AlphaFoldDB" id="W1PMK7"/>
<reference evidence="3" key="1">
    <citation type="journal article" date="2013" name="Science">
        <title>The Amborella genome and the evolution of flowering plants.</title>
        <authorList>
            <consortium name="Amborella Genome Project"/>
        </authorList>
    </citation>
    <scope>NUCLEOTIDE SEQUENCE [LARGE SCALE GENOMIC DNA]</scope>
</reference>
<dbReference type="InterPro" id="IPR015422">
    <property type="entry name" value="PyrdxlP-dep_Trfase_small"/>
</dbReference>
<keyword evidence="3" id="KW-1185">Reference proteome</keyword>
<dbReference type="PANTHER" id="PTHR11999">
    <property type="entry name" value="GROUP II PYRIDOXAL-5-PHOSPHATE DECARBOXYLASE"/>
    <property type="match status" value="1"/>
</dbReference>
<dbReference type="HOGENOM" id="CLU_2761150_0_0_1"/>
<dbReference type="Gene3D" id="3.90.1150.10">
    <property type="entry name" value="Aspartate Aminotransferase, domain 1"/>
    <property type="match status" value="1"/>
</dbReference>
<dbReference type="Proteomes" id="UP000017836">
    <property type="component" value="Unassembled WGS sequence"/>
</dbReference>
<sequence length="70" mass="7975">MWRTNTRYGSMSTLARRFEMLVRADRGFEVAAKRRFSLVCFRLVSGGLELNAALLEVVNAIGSAYMTYYS</sequence>
<accession>W1PMK7</accession>
<dbReference type="InterPro" id="IPR010977">
    <property type="entry name" value="Aromatic_deC"/>
</dbReference>
<dbReference type="InterPro" id="IPR015424">
    <property type="entry name" value="PyrdxlP-dep_Trfase"/>
</dbReference>
<dbReference type="SUPFAM" id="SSF53383">
    <property type="entry name" value="PLP-dependent transferases"/>
    <property type="match status" value="1"/>
</dbReference>
<name>W1PMK7_AMBTC</name>
<evidence type="ECO:0000313" key="3">
    <source>
        <dbReference type="Proteomes" id="UP000017836"/>
    </source>
</evidence>
<organism evidence="2 3">
    <name type="scientific">Amborella trichopoda</name>
    <dbReference type="NCBI Taxonomy" id="13333"/>
    <lineage>
        <taxon>Eukaryota</taxon>
        <taxon>Viridiplantae</taxon>
        <taxon>Streptophyta</taxon>
        <taxon>Embryophyta</taxon>
        <taxon>Tracheophyta</taxon>
        <taxon>Spermatophyta</taxon>
        <taxon>Magnoliopsida</taxon>
        <taxon>Amborellales</taxon>
        <taxon>Amborellaceae</taxon>
        <taxon>Amborella</taxon>
    </lineage>
</organism>
<proteinExistence type="predicted"/>
<evidence type="ECO:0000313" key="2">
    <source>
        <dbReference type="EMBL" id="ERN11237.1"/>
    </source>
</evidence>
<keyword evidence="1" id="KW-0210">Decarboxylase</keyword>
<keyword evidence="1" id="KW-0456">Lyase</keyword>
<dbReference type="EMBL" id="KI392710">
    <property type="protein sequence ID" value="ERN11237.1"/>
    <property type="molecule type" value="Genomic_DNA"/>
</dbReference>
<gene>
    <name evidence="2" type="ORF">AMTR_s00024p00229630</name>
</gene>
<dbReference type="Gramene" id="ERN11237">
    <property type="protein sequence ID" value="ERN11237"/>
    <property type="gene ID" value="AMTR_s00024p00229630"/>
</dbReference>
<protein>
    <submittedName>
        <fullName evidence="2">Uncharacterized protein</fullName>
    </submittedName>
</protein>